<dbReference type="Proteomes" id="UP000564385">
    <property type="component" value="Unassembled WGS sequence"/>
</dbReference>
<evidence type="ECO:0000313" key="1">
    <source>
        <dbReference type="EMBL" id="NYF89869.1"/>
    </source>
</evidence>
<dbReference type="InterPro" id="IPR045730">
    <property type="entry name" value="DUF6084"/>
</dbReference>
<dbReference type="EMBL" id="JACCCU010000001">
    <property type="protein sequence ID" value="NYF89869.1"/>
    <property type="molecule type" value="Genomic_DNA"/>
</dbReference>
<evidence type="ECO:0000313" key="2">
    <source>
        <dbReference type="Proteomes" id="UP000564385"/>
    </source>
</evidence>
<accession>A0A852VFV3</accession>
<reference evidence="1 2" key="1">
    <citation type="submission" date="2020-07" db="EMBL/GenBank/DDBJ databases">
        <title>Genomic Encyclopedia of Type Strains, Phase IV (KMG-V): Genome sequencing to study the core and pangenomes of soil and plant-associated prokaryotes.</title>
        <authorList>
            <person name="Whitman W."/>
        </authorList>
    </citation>
    <scope>NUCLEOTIDE SEQUENCE [LARGE SCALE GENOMIC DNA]</scope>
    <source>
        <strain evidence="1 2">M8UP22</strain>
    </source>
</reference>
<proteinExistence type="predicted"/>
<gene>
    <name evidence="1" type="ORF">HDF08_001936</name>
</gene>
<organism evidence="1 2">
    <name type="scientific">Tunturiibacter lichenicola</name>
    <dbReference type="NCBI Taxonomy" id="2051959"/>
    <lineage>
        <taxon>Bacteria</taxon>
        <taxon>Pseudomonadati</taxon>
        <taxon>Acidobacteriota</taxon>
        <taxon>Terriglobia</taxon>
        <taxon>Terriglobales</taxon>
        <taxon>Acidobacteriaceae</taxon>
        <taxon>Tunturiibacter</taxon>
    </lineage>
</organism>
<dbReference type="Pfam" id="PF19562">
    <property type="entry name" value="DUF6084"/>
    <property type="match status" value="1"/>
</dbReference>
<dbReference type="AlphaFoldDB" id="A0A852VFV3"/>
<protein>
    <submittedName>
        <fullName evidence="1">Uncharacterized protein</fullName>
    </submittedName>
</protein>
<comment type="caution">
    <text evidence="1">The sequence shown here is derived from an EMBL/GenBank/DDBJ whole genome shotgun (WGS) entry which is preliminary data.</text>
</comment>
<name>A0A852VFV3_9BACT</name>
<sequence>MPELHFQIEGAEAVPHAATPLIALKLRITNFPATETIHAITLRCQVQIEPAKRRYVPNEQEKLLDLFGTPERWARTVKPLLWMNTSIAVPRFTGELLADLELPCTFDFNVAATKYFHALDSGDIPVAVMFSGTLFYEGSNGALQISQVPWDRECSYRLPVSVWKDMMEMHHPNSAWLCLRRDAFEQLYNYKVRHGLPTWEQAIARALASESALAKTPEEVEA</sequence>